<dbReference type="EMBL" id="SRYE01000005">
    <property type="protein sequence ID" value="TGY61305.1"/>
    <property type="molecule type" value="Genomic_DNA"/>
</dbReference>
<protein>
    <recommendedName>
        <fullName evidence="1">B3/B4 tRNA-binding domain-containing protein</fullName>
    </recommendedName>
</protein>
<dbReference type="OrthoDB" id="276580at2"/>
<evidence type="ECO:0000259" key="1">
    <source>
        <dbReference type="SMART" id="SM00873"/>
    </source>
</evidence>
<dbReference type="GO" id="GO:0004826">
    <property type="term" value="F:phenylalanine-tRNA ligase activity"/>
    <property type="evidence" value="ECO:0007669"/>
    <property type="project" value="InterPro"/>
</dbReference>
<proteinExistence type="predicted"/>
<dbReference type="AlphaFoldDB" id="A0A4S2EY73"/>
<dbReference type="SMART" id="SM00873">
    <property type="entry name" value="B3_4"/>
    <property type="match status" value="1"/>
</dbReference>
<dbReference type="PANTHER" id="PTHR39209:SF2">
    <property type="entry name" value="CYTOPLASMIC PROTEIN"/>
    <property type="match status" value="1"/>
</dbReference>
<name>A0A4S2EY73_9ACTN</name>
<feature type="domain" description="B3/B4 tRNA-binding" evidence="1">
    <location>
        <begin position="68"/>
        <end position="221"/>
    </location>
</feature>
<organism evidence="2 3">
    <name type="scientific">Muricaecibacterium torontonense</name>
    <dbReference type="NCBI Taxonomy" id="3032871"/>
    <lineage>
        <taxon>Bacteria</taxon>
        <taxon>Bacillati</taxon>
        <taxon>Actinomycetota</taxon>
        <taxon>Coriobacteriia</taxon>
        <taxon>Coriobacteriales</taxon>
        <taxon>Atopobiaceae</taxon>
        <taxon>Muricaecibacterium</taxon>
    </lineage>
</organism>
<dbReference type="SUPFAM" id="SSF56037">
    <property type="entry name" value="PheT/TilS domain"/>
    <property type="match status" value="1"/>
</dbReference>
<dbReference type="GO" id="GO:0003723">
    <property type="term" value="F:RNA binding"/>
    <property type="evidence" value="ECO:0007669"/>
    <property type="project" value="InterPro"/>
</dbReference>
<dbReference type="InterPro" id="IPR020825">
    <property type="entry name" value="Phe-tRNA_synthase-like_B3/B4"/>
</dbReference>
<dbReference type="Pfam" id="PF03483">
    <property type="entry name" value="B3_4"/>
    <property type="match status" value="1"/>
</dbReference>
<evidence type="ECO:0000313" key="2">
    <source>
        <dbReference type="EMBL" id="TGY61305.1"/>
    </source>
</evidence>
<reference evidence="2 3" key="1">
    <citation type="submission" date="2019-04" db="EMBL/GenBank/DDBJ databases">
        <title>Microbes associate with the intestines of laboratory mice.</title>
        <authorList>
            <person name="Navarre W."/>
            <person name="Wong E."/>
            <person name="Huang K."/>
            <person name="Tropini C."/>
            <person name="Ng K."/>
            <person name="Yu B."/>
        </authorList>
    </citation>
    <scope>NUCLEOTIDE SEQUENCE [LARGE SCALE GENOMIC DNA]</scope>
    <source>
        <strain evidence="2 3">NM07_P-09</strain>
    </source>
</reference>
<sequence length="241" mass="26402">MQSFVIEPSFWDLFPEASVGCIVVRDMKSAHEVSQEDRARIATLLSQANTQATRHLDSPALSENAPIKVWRDAYKKFKTKRGARCSVENLFRSVLKDKPVEPITPSVDLYNIVSLRHAFPVGGEDVNAFEGDLRLGVTEGGDGFLPLGEDAEDPTLAGEVCYRDDAGAVCRCLNWRDGQRTALTDHSRDAFLVIENVDPARSQDLEAALADLGSLIGEFLGGTVTAQDILTAEKPRLTLVE</sequence>
<dbReference type="RefSeq" id="WP_136013027.1">
    <property type="nucleotide sequence ID" value="NZ_SRYE01000005.1"/>
</dbReference>
<gene>
    <name evidence="2" type="ORF">E5334_07770</name>
</gene>
<comment type="caution">
    <text evidence="2">The sequence shown here is derived from an EMBL/GenBank/DDBJ whole genome shotgun (WGS) entry which is preliminary data.</text>
</comment>
<dbReference type="InterPro" id="IPR005146">
    <property type="entry name" value="B3/B4_tRNA-bd"/>
</dbReference>
<accession>A0A4S2EY73</accession>
<keyword evidence="3" id="KW-1185">Reference proteome</keyword>
<dbReference type="Gene3D" id="3.50.40.10">
    <property type="entry name" value="Phenylalanyl-trna Synthetase, Chain B, domain 3"/>
    <property type="match status" value="1"/>
</dbReference>
<dbReference type="PANTHER" id="PTHR39209">
    <property type="match status" value="1"/>
</dbReference>
<dbReference type="Proteomes" id="UP000310263">
    <property type="component" value="Unassembled WGS sequence"/>
</dbReference>
<evidence type="ECO:0000313" key="3">
    <source>
        <dbReference type="Proteomes" id="UP000310263"/>
    </source>
</evidence>